<dbReference type="InterPro" id="IPR020904">
    <property type="entry name" value="Sc_DH/Rdtase_CS"/>
</dbReference>
<dbReference type="InterPro" id="IPR036291">
    <property type="entry name" value="NAD(P)-bd_dom_sf"/>
</dbReference>
<dbReference type="InterPro" id="IPR002347">
    <property type="entry name" value="SDR_fam"/>
</dbReference>
<comment type="caution">
    <text evidence="4">The sequence shown here is derived from an EMBL/GenBank/DDBJ whole genome shotgun (WGS) entry which is preliminary data.</text>
</comment>
<dbReference type="EMBL" id="JBFXLS010000016">
    <property type="protein sequence ID" value="KAL2829476.1"/>
    <property type="molecule type" value="Genomic_DNA"/>
</dbReference>
<evidence type="ECO:0000313" key="5">
    <source>
        <dbReference type="Proteomes" id="UP001610335"/>
    </source>
</evidence>
<protein>
    <submittedName>
        <fullName evidence="4">Short chain dehydrogenase reductase</fullName>
    </submittedName>
</protein>
<evidence type="ECO:0000256" key="2">
    <source>
        <dbReference type="ARBA" id="ARBA00022857"/>
    </source>
</evidence>
<gene>
    <name evidence="4" type="ORF">BDW59DRAFT_178441</name>
</gene>
<dbReference type="Gene3D" id="3.40.50.720">
    <property type="entry name" value="NAD(P)-binding Rossmann-like Domain"/>
    <property type="match status" value="1"/>
</dbReference>
<keyword evidence="5" id="KW-1185">Reference proteome</keyword>
<dbReference type="PANTHER" id="PTHR43180">
    <property type="entry name" value="3-OXOACYL-(ACYL-CARRIER-PROTEIN) REDUCTASE (AFU_ORTHOLOGUE AFUA_6G11210)"/>
    <property type="match status" value="1"/>
</dbReference>
<keyword evidence="2" id="KW-0521">NADP</keyword>
<sequence length="301" mass="32580">MASLNITLESIPPLKGKTAVITGGASGIGYGAAGILARKGAMVHILDLHEPSDPAYKENPQLVMHQCNVADWKELRSIVNQIGAIDFAFANAGISEETDYFADTFGEDGELEEPTYQVLSVNLRAVLNLVKLAASNMRKHRTAGSIVITTSATAYAPEQSLPVYAAGKLALVGLIRSLRSVFVQDNITINGVAPAATITSLLPKDLAAPIIAQGLPVSSAEFVGLALVYSAVAQQNRRVEVYGKELEAEKYTSERWNGRVILTLGDGYTELEEPTADLRPFWFGRRNLEFTRLQQSATDFR</sequence>
<comment type="similarity">
    <text evidence="1">Belongs to the short-chain dehydrogenases/reductases (SDR) family.</text>
</comment>
<proteinExistence type="inferred from homology"/>
<name>A0ABR4INX9_9EURO</name>
<dbReference type="PRINTS" id="PR00081">
    <property type="entry name" value="GDHRDH"/>
</dbReference>
<evidence type="ECO:0000256" key="1">
    <source>
        <dbReference type="ARBA" id="ARBA00006484"/>
    </source>
</evidence>
<reference evidence="4 5" key="1">
    <citation type="submission" date="2024-07" db="EMBL/GenBank/DDBJ databases">
        <title>Section-level genome sequencing and comparative genomics of Aspergillus sections Usti and Cavernicolus.</title>
        <authorList>
            <consortium name="Lawrence Berkeley National Laboratory"/>
            <person name="Nybo J.L."/>
            <person name="Vesth T.C."/>
            <person name="Theobald S."/>
            <person name="Frisvad J.C."/>
            <person name="Larsen T.O."/>
            <person name="Kjaerboelling I."/>
            <person name="Rothschild-Mancinelli K."/>
            <person name="Lyhne E.K."/>
            <person name="Kogle M.E."/>
            <person name="Barry K."/>
            <person name="Clum A."/>
            <person name="Na H."/>
            <person name="Ledsgaard L."/>
            <person name="Lin J."/>
            <person name="Lipzen A."/>
            <person name="Kuo A."/>
            <person name="Riley R."/>
            <person name="Mondo S."/>
            <person name="LaButti K."/>
            <person name="Haridas S."/>
            <person name="Pangalinan J."/>
            <person name="Salamov A.A."/>
            <person name="Simmons B.A."/>
            <person name="Magnuson J.K."/>
            <person name="Chen J."/>
            <person name="Drula E."/>
            <person name="Henrissat B."/>
            <person name="Wiebenga A."/>
            <person name="Lubbers R.J."/>
            <person name="Gomes A.C."/>
            <person name="Makela M.R."/>
            <person name="Stajich J."/>
            <person name="Grigoriev I.V."/>
            <person name="Mortensen U.H."/>
            <person name="De vries R.P."/>
            <person name="Baker S.E."/>
            <person name="Andersen M.R."/>
        </authorList>
    </citation>
    <scope>NUCLEOTIDE SEQUENCE [LARGE SCALE GENOMIC DNA]</scope>
    <source>
        <strain evidence="4 5">CBS 600.67</strain>
    </source>
</reference>
<accession>A0ABR4INX9</accession>
<dbReference type="SUPFAM" id="SSF51735">
    <property type="entry name" value="NAD(P)-binding Rossmann-fold domains"/>
    <property type="match status" value="1"/>
</dbReference>
<dbReference type="PROSITE" id="PS00061">
    <property type="entry name" value="ADH_SHORT"/>
    <property type="match status" value="1"/>
</dbReference>
<evidence type="ECO:0000313" key="4">
    <source>
        <dbReference type="EMBL" id="KAL2829476.1"/>
    </source>
</evidence>
<evidence type="ECO:0000256" key="3">
    <source>
        <dbReference type="ARBA" id="ARBA00023002"/>
    </source>
</evidence>
<dbReference type="Proteomes" id="UP001610335">
    <property type="component" value="Unassembled WGS sequence"/>
</dbReference>
<dbReference type="PANTHER" id="PTHR43180:SF80">
    <property type="entry name" value="NAD(P)-BINDING PROTEIN"/>
    <property type="match status" value="1"/>
</dbReference>
<dbReference type="Pfam" id="PF00106">
    <property type="entry name" value="adh_short"/>
    <property type="match status" value="1"/>
</dbReference>
<organism evidence="4 5">
    <name type="scientific">Aspergillus cavernicola</name>
    <dbReference type="NCBI Taxonomy" id="176166"/>
    <lineage>
        <taxon>Eukaryota</taxon>
        <taxon>Fungi</taxon>
        <taxon>Dikarya</taxon>
        <taxon>Ascomycota</taxon>
        <taxon>Pezizomycotina</taxon>
        <taxon>Eurotiomycetes</taxon>
        <taxon>Eurotiomycetidae</taxon>
        <taxon>Eurotiales</taxon>
        <taxon>Aspergillaceae</taxon>
        <taxon>Aspergillus</taxon>
        <taxon>Aspergillus subgen. Nidulantes</taxon>
    </lineage>
</organism>
<keyword evidence="3" id="KW-0560">Oxidoreductase</keyword>